<feature type="modified residue" description="4-aspartylphosphate" evidence="6">
    <location>
        <position position="51"/>
    </location>
</feature>
<evidence type="ECO:0000259" key="8">
    <source>
        <dbReference type="PROSITE" id="PS50110"/>
    </source>
</evidence>
<dbReference type="PANTHER" id="PTHR48111">
    <property type="entry name" value="REGULATOR OF RPOS"/>
    <property type="match status" value="1"/>
</dbReference>
<keyword evidence="3 7" id="KW-0238">DNA-binding</keyword>
<dbReference type="EMBL" id="JJMM01000026">
    <property type="protein sequence ID" value="KDR93999.1"/>
    <property type="molecule type" value="Genomic_DNA"/>
</dbReference>
<dbReference type="AlphaFoldDB" id="A0A069RA96"/>
<dbReference type="SMART" id="SM00448">
    <property type="entry name" value="REC"/>
    <property type="match status" value="1"/>
</dbReference>
<dbReference type="SUPFAM" id="SSF52172">
    <property type="entry name" value="CheY-like"/>
    <property type="match status" value="1"/>
</dbReference>
<comment type="caution">
    <text evidence="10">The sequence shown here is derived from an EMBL/GenBank/DDBJ whole genome shotgun (WGS) entry which is preliminary data.</text>
</comment>
<keyword evidence="4" id="KW-0804">Transcription</keyword>
<dbReference type="InterPro" id="IPR016032">
    <property type="entry name" value="Sig_transdc_resp-reg_C-effctor"/>
</dbReference>
<feature type="domain" description="OmpR/PhoB-type" evidence="9">
    <location>
        <begin position="127"/>
        <end position="221"/>
    </location>
</feature>
<dbReference type="RefSeq" id="WP_038267741.1">
    <property type="nucleotide sequence ID" value="NZ_FSRH01000003.1"/>
</dbReference>
<dbReference type="GO" id="GO:0032993">
    <property type="term" value="C:protein-DNA complex"/>
    <property type="evidence" value="ECO:0007669"/>
    <property type="project" value="TreeGrafter"/>
</dbReference>
<dbReference type="Pfam" id="PF00486">
    <property type="entry name" value="Trans_reg_C"/>
    <property type="match status" value="1"/>
</dbReference>
<dbReference type="Gene3D" id="3.40.50.2300">
    <property type="match status" value="1"/>
</dbReference>
<dbReference type="STRING" id="1121324.CLIT_23c02710"/>
<name>A0A069RA96_PEPLI</name>
<dbReference type="SMART" id="SM00862">
    <property type="entry name" value="Trans_reg_C"/>
    <property type="match status" value="1"/>
</dbReference>
<reference evidence="10 11" key="1">
    <citation type="submission" date="2014-03" db="EMBL/GenBank/DDBJ databases">
        <title>Genome sequence of Clostridium litorale W6, DSM 5388.</title>
        <authorList>
            <person name="Poehlein A."/>
            <person name="Jagirdar A."/>
            <person name="Khonsari B."/>
            <person name="Chibani C.M."/>
            <person name="Gutierrez Gutierrez D.A."/>
            <person name="Davydova E."/>
            <person name="Alghaithi H.S."/>
            <person name="Nair K.P."/>
            <person name="Dhamotharan K."/>
            <person name="Chandran L."/>
            <person name="G W."/>
            <person name="Daniel R."/>
        </authorList>
    </citation>
    <scope>NUCLEOTIDE SEQUENCE [LARGE SCALE GENOMIC DNA]</scope>
    <source>
        <strain evidence="10 11">W6</strain>
    </source>
</reference>
<dbReference type="InterPro" id="IPR011006">
    <property type="entry name" value="CheY-like_superfamily"/>
</dbReference>
<dbReference type="CDD" id="cd00383">
    <property type="entry name" value="trans_reg_C"/>
    <property type="match status" value="1"/>
</dbReference>
<evidence type="ECO:0000256" key="4">
    <source>
        <dbReference type="ARBA" id="ARBA00023163"/>
    </source>
</evidence>
<evidence type="ECO:0000256" key="3">
    <source>
        <dbReference type="ARBA" id="ARBA00023125"/>
    </source>
</evidence>
<dbReference type="CDD" id="cd17574">
    <property type="entry name" value="REC_OmpR"/>
    <property type="match status" value="1"/>
</dbReference>
<accession>A0A069RA96</accession>
<comment type="function">
    <text evidence="5">May play the central regulatory role in sporulation. It may be an element of the effector pathway responsible for the activation of sporulation genes in response to nutritional stress. Spo0A may act in concert with spo0H (a sigma factor) to control the expression of some genes that are critical to the sporulation process.</text>
</comment>
<evidence type="ECO:0000256" key="1">
    <source>
        <dbReference type="ARBA" id="ARBA00018672"/>
    </source>
</evidence>
<dbReference type="SUPFAM" id="SSF46894">
    <property type="entry name" value="C-terminal effector domain of the bipartite response regulators"/>
    <property type="match status" value="1"/>
</dbReference>
<evidence type="ECO:0000313" key="11">
    <source>
        <dbReference type="Proteomes" id="UP000027946"/>
    </source>
</evidence>
<dbReference type="PANTHER" id="PTHR48111:SF24">
    <property type="entry name" value="TRANSCRIPTIONAL REGULATORY PROTEIN CSSR"/>
    <property type="match status" value="1"/>
</dbReference>
<dbReference type="GO" id="GO:0000156">
    <property type="term" value="F:phosphorelay response regulator activity"/>
    <property type="evidence" value="ECO:0007669"/>
    <property type="project" value="TreeGrafter"/>
</dbReference>
<dbReference type="Pfam" id="PF00072">
    <property type="entry name" value="Response_reg"/>
    <property type="match status" value="1"/>
</dbReference>
<organism evidence="10 11">
    <name type="scientific">Peptoclostridium litorale DSM 5388</name>
    <dbReference type="NCBI Taxonomy" id="1121324"/>
    <lineage>
        <taxon>Bacteria</taxon>
        <taxon>Bacillati</taxon>
        <taxon>Bacillota</taxon>
        <taxon>Clostridia</taxon>
        <taxon>Peptostreptococcales</taxon>
        <taxon>Peptoclostridiaceae</taxon>
        <taxon>Peptoclostridium</taxon>
    </lineage>
</organism>
<dbReference type="PROSITE" id="PS50110">
    <property type="entry name" value="RESPONSE_REGULATORY"/>
    <property type="match status" value="1"/>
</dbReference>
<feature type="domain" description="Response regulatory" evidence="8">
    <location>
        <begin position="3"/>
        <end position="116"/>
    </location>
</feature>
<keyword evidence="6" id="KW-0597">Phosphoprotein</keyword>
<evidence type="ECO:0000313" key="10">
    <source>
        <dbReference type="EMBL" id="KDR93999.1"/>
    </source>
</evidence>
<dbReference type="InterPro" id="IPR001867">
    <property type="entry name" value="OmpR/PhoB-type_DNA-bd"/>
</dbReference>
<dbReference type="InterPro" id="IPR036388">
    <property type="entry name" value="WH-like_DNA-bd_sf"/>
</dbReference>
<feature type="DNA-binding region" description="OmpR/PhoB-type" evidence="7">
    <location>
        <begin position="127"/>
        <end position="221"/>
    </location>
</feature>
<dbReference type="InterPro" id="IPR001789">
    <property type="entry name" value="Sig_transdc_resp-reg_receiver"/>
</dbReference>
<dbReference type="OrthoDB" id="9790454at2"/>
<dbReference type="Proteomes" id="UP000027946">
    <property type="component" value="Unassembled WGS sequence"/>
</dbReference>
<dbReference type="eggNOG" id="COG0745">
    <property type="taxonomic scope" value="Bacteria"/>
</dbReference>
<evidence type="ECO:0000256" key="5">
    <source>
        <dbReference type="ARBA" id="ARBA00024867"/>
    </source>
</evidence>
<keyword evidence="2" id="KW-0805">Transcription regulation</keyword>
<dbReference type="PROSITE" id="PS51755">
    <property type="entry name" value="OMPR_PHOB"/>
    <property type="match status" value="1"/>
</dbReference>
<dbReference type="GO" id="GO:0005829">
    <property type="term" value="C:cytosol"/>
    <property type="evidence" value="ECO:0007669"/>
    <property type="project" value="TreeGrafter"/>
</dbReference>
<evidence type="ECO:0000259" key="9">
    <source>
        <dbReference type="PROSITE" id="PS51755"/>
    </source>
</evidence>
<evidence type="ECO:0000256" key="2">
    <source>
        <dbReference type="ARBA" id="ARBA00023015"/>
    </source>
</evidence>
<evidence type="ECO:0000256" key="7">
    <source>
        <dbReference type="PROSITE-ProRule" id="PRU01091"/>
    </source>
</evidence>
<proteinExistence type="predicted"/>
<dbReference type="GO" id="GO:0000976">
    <property type="term" value="F:transcription cis-regulatory region binding"/>
    <property type="evidence" value="ECO:0007669"/>
    <property type="project" value="TreeGrafter"/>
</dbReference>
<evidence type="ECO:0000256" key="6">
    <source>
        <dbReference type="PROSITE-ProRule" id="PRU00169"/>
    </source>
</evidence>
<keyword evidence="11" id="KW-1185">Reference proteome</keyword>
<dbReference type="GO" id="GO:0006355">
    <property type="term" value="P:regulation of DNA-templated transcription"/>
    <property type="evidence" value="ECO:0007669"/>
    <property type="project" value="InterPro"/>
</dbReference>
<dbReference type="Gene3D" id="1.10.10.10">
    <property type="entry name" value="Winged helix-like DNA-binding domain superfamily/Winged helix DNA-binding domain"/>
    <property type="match status" value="1"/>
</dbReference>
<protein>
    <recommendedName>
        <fullName evidence="1">Stage 0 sporulation protein A homolog</fullName>
    </recommendedName>
</protein>
<gene>
    <name evidence="10" type="primary">cssR</name>
    <name evidence="10" type="ORF">CLIT_23c02710</name>
</gene>
<dbReference type="InterPro" id="IPR039420">
    <property type="entry name" value="WalR-like"/>
</dbReference>
<sequence length="221" mass="25556">MYCICLIEDEKALNDILKIYLSKEGFNVISYSNLTDARKAFNTKIDLWIIDIMLPDGNGFELLKDIKGANESTPIILISARGDGLDRVLGLEMGCDDYISKPFLPKELVLRSKKLIERFYKNNQISKAEVKAGNYILDLKKRSITYENKIIDLTSREYDIVLYFVNNRSIALSRDNILNNIWGDDYFGSARVVDNYIKKIRKKMPFLDIETIYGYGYRCNL</sequence>